<gene>
    <name evidence="2" type="ORF">FHU36_001801</name>
</gene>
<sequence>MNVRTAFVAAPLLILAYGLIRIADGFDGERGPGLAWTTGHLAFLAALVLFVPIFREMRRMLGGTPLATAGLVIGVAGLACAGTQFVIDIVVGFMAADHAGMGVLFDQVKAVPGVQLAVYDAGPFLFYAAQLMLVTHLAARRLVKAWTPLLVLLDLALPIIDRDFIPVGALLLLVSFLPLARRSAPAPRHIPVHA</sequence>
<reference evidence="2 3" key="1">
    <citation type="submission" date="2020-08" db="EMBL/GenBank/DDBJ databases">
        <title>Sequencing the genomes of 1000 actinobacteria strains.</title>
        <authorList>
            <person name="Klenk H.-P."/>
        </authorList>
    </citation>
    <scope>NUCLEOTIDE SEQUENCE [LARGE SCALE GENOMIC DNA]</scope>
    <source>
        <strain evidence="2 3">DSM 45913</strain>
    </source>
</reference>
<name>A0A7X0BYV7_9ACTN</name>
<keyword evidence="1" id="KW-0472">Membrane</keyword>
<dbReference type="AlphaFoldDB" id="A0A7X0BYV7"/>
<protein>
    <submittedName>
        <fullName evidence="2">Uncharacterized protein</fullName>
    </submittedName>
</protein>
<proteinExistence type="predicted"/>
<keyword evidence="3" id="KW-1185">Reference proteome</keyword>
<evidence type="ECO:0000256" key="1">
    <source>
        <dbReference type="SAM" id="Phobius"/>
    </source>
</evidence>
<feature type="transmembrane region" description="Helical" evidence="1">
    <location>
        <begin position="35"/>
        <end position="54"/>
    </location>
</feature>
<evidence type="ECO:0000313" key="2">
    <source>
        <dbReference type="EMBL" id="MBB6345292.1"/>
    </source>
</evidence>
<dbReference type="EMBL" id="JACHJB010000001">
    <property type="protein sequence ID" value="MBB6345292.1"/>
    <property type="molecule type" value="Genomic_DNA"/>
</dbReference>
<dbReference type="Proteomes" id="UP000583800">
    <property type="component" value="Unassembled WGS sequence"/>
</dbReference>
<comment type="caution">
    <text evidence="2">The sequence shown here is derived from an EMBL/GenBank/DDBJ whole genome shotgun (WGS) entry which is preliminary data.</text>
</comment>
<dbReference type="RefSeq" id="WP_185083264.1">
    <property type="nucleotide sequence ID" value="NZ_JACHJB010000001.1"/>
</dbReference>
<keyword evidence="1" id="KW-1133">Transmembrane helix</keyword>
<organism evidence="2 3">
    <name type="scientific">Nonomuraea muscovyensis</name>
    <dbReference type="NCBI Taxonomy" id="1124761"/>
    <lineage>
        <taxon>Bacteria</taxon>
        <taxon>Bacillati</taxon>
        <taxon>Actinomycetota</taxon>
        <taxon>Actinomycetes</taxon>
        <taxon>Streptosporangiales</taxon>
        <taxon>Streptosporangiaceae</taxon>
        <taxon>Nonomuraea</taxon>
    </lineage>
</organism>
<evidence type="ECO:0000313" key="3">
    <source>
        <dbReference type="Proteomes" id="UP000583800"/>
    </source>
</evidence>
<accession>A0A7X0BYV7</accession>
<feature type="transmembrane region" description="Helical" evidence="1">
    <location>
        <begin position="66"/>
        <end position="96"/>
    </location>
</feature>
<keyword evidence="1" id="KW-0812">Transmembrane</keyword>
<feature type="transmembrane region" description="Helical" evidence="1">
    <location>
        <begin position="116"/>
        <end position="135"/>
    </location>
</feature>